<protein>
    <submittedName>
        <fullName evidence="1">Uncharacterized protein</fullName>
    </submittedName>
</protein>
<evidence type="ECO:0000313" key="2">
    <source>
        <dbReference type="Proteomes" id="UP000708208"/>
    </source>
</evidence>
<sequence length="183" mass="20774">MPVLNPVSLGIVMPRDEKGLKGFAHLWSVIGYALGTEEQFILCKDTRADNDWGECKRHLRDIFLKHLLPQLMNLDFEGEIMIESMLLGVTSQFSIYPLEGMLINLLEEHLGVRATHVRKQSGFLPLVIGTTANEFLLRFSRYFPVIRRFSLKFGTAAMHLASLNVFGDPGTNSTVVSTRHFYF</sequence>
<dbReference type="OrthoDB" id="6361347at2759"/>
<dbReference type="EMBL" id="CAJVCH010533411">
    <property type="protein sequence ID" value="CAG7824590.1"/>
    <property type="molecule type" value="Genomic_DNA"/>
</dbReference>
<reference evidence="1" key="1">
    <citation type="submission" date="2021-06" db="EMBL/GenBank/DDBJ databases">
        <authorList>
            <person name="Hodson N. C."/>
            <person name="Mongue J. A."/>
            <person name="Jaron S. K."/>
        </authorList>
    </citation>
    <scope>NUCLEOTIDE SEQUENCE</scope>
</reference>
<gene>
    <name evidence="1" type="ORF">AFUS01_LOCUS34739</name>
</gene>
<accession>A0A8J2L385</accession>
<name>A0A8J2L385_9HEXA</name>
<dbReference type="AlphaFoldDB" id="A0A8J2L385"/>
<keyword evidence="2" id="KW-1185">Reference proteome</keyword>
<proteinExistence type="predicted"/>
<comment type="caution">
    <text evidence="1">The sequence shown here is derived from an EMBL/GenBank/DDBJ whole genome shotgun (WGS) entry which is preliminary data.</text>
</comment>
<dbReference type="Proteomes" id="UP000708208">
    <property type="component" value="Unassembled WGS sequence"/>
</dbReference>
<organism evidence="1 2">
    <name type="scientific">Allacma fusca</name>
    <dbReference type="NCBI Taxonomy" id="39272"/>
    <lineage>
        <taxon>Eukaryota</taxon>
        <taxon>Metazoa</taxon>
        <taxon>Ecdysozoa</taxon>
        <taxon>Arthropoda</taxon>
        <taxon>Hexapoda</taxon>
        <taxon>Collembola</taxon>
        <taxon>Symphypleona</taxon>
        <taxon>Sminthuridae</taxon>
        <taxon>Allacma</taxon>
    </lineage>
</organism>
<evidence type="ECO:0000313" key="1">
    <source>
        <dbReference type="EMBL" id="CAG7824590.1"/>
    </source>
</evidence>